<reference evidence="2 3" key="1">
    <citation type="submission" date="2013-10" db="EMBL/GenBank/DDBJ databases">
        <title>The Genome Sequence of Prevotella nigrescens CC14M.</title>
        <authorList>
            <consortium name="The Broad Institute Genomics Platform"/>
            <person name="Earl A."/>
            <person name="Allen-Vercoe E."/>
            <person name="Daigneault M."/>
            <person name="Young S.K."/>
            <person name="Zeng Q."/>
            <person name="Gargeya S."/>
            <person name="Fitzgerald M."/>
            <person name="Abouelleil A."/>
            <person name="Alvarado L."/>
            <person name="Chapman S.B."/>
            <person name="Gainer-Dewar J."/>
            <person name="Goldberg J."/>
            <person name="Griggs A."/>
            <person name="Gujja S."/>
            <person name="Hansen M."/>
            <person name="Howarth C."/>
            <person name="Imamovic A."/>
            <person name="Ireland A."/>
            <person name="Larimer J."/>
            <person name="McCowan C."/>
            <person name="Murphy C."/>
            <person name="Pearson M."/>
            <person name="Poon T.W."/>
            <person name="Priest M."/>
            <person name="Roberts A."/>
            <person name="Saif S."/>
            <person name="Shea T."/>
            <person name="Sykes S."/>
            <person name="Wortman J."/>
            <person name="Nusbaum C."/>
            <person name="Birren B."/>
        </authorList>
    </citation>
    <scope>NUCLEOTIDE SEQUENCE [LARGE SCALE GENOMIC DNA]</scope>
    <source>
        <strain evidence="2 3">CC14M</strain>
    </source>
</reference>
<dbReference type="EMBL" id="AZJH01000012">
    <property type="protein sequence ID" value="ETD28989.1"/>
    <property type="molecule type" value="Genomic_DNA"/>
</dbReference>
<proteinExistence type="predicted"/>
<sequence length="726" mass="81133">MWKRFQHVFSIQIKYYYSLHSYIMRKNYVHLALAATLTMAATSTVSAQQNNGGGVQKLTRNVQPQQSKIAAAAFSLGKNVANAPLATFAKAANPYGEEQQVMFEDFAKMTSGSEANPDTETNLIKDEFEYPWINTKDEYFKKAGWGSGNAYPAGGTVYLQSGPEDMAHINTPMLNVSANGGIAWIRFKARAKNAGDNPQVMVEAAETFNMSPTWRMMGSATLPQLSTEWKEYSMYFFGGGEYTLFNIVSVMAPVYIDNIEVFTVKQHVNTPEMLAHTNYAGSEFDIHWTKIADATGYKVNVFTLSEAGKPEYLFENKAVTTNNFHVTGAESGKTYFYNASATKGSYESIPSDKMFVFDLEAPVMNEVTNLNKDKYTASWSTVPSAERYNYIAYYDRKAGKAGDFVVTEEDFTGVKDAEGNLTGWTKEEPSPNSYDSYYIPEMKQAGWKGTQYAPYTDYICLDGWQYYHNHQDAGLISPELDMSKDGGKFAVSVKLASAPVTAVDKDGKEFTAYPQAAFALFNYNETTCDYEQAELIYPEGYPKAVNDNWKNFTVNFTKGSKKSIIGIYAVYADEHLYLDDLKITQKYQAGESLNDPFVFRRWVQEPKADITIPYFVGKSEVSHRATAYKVNSDRNVKKRYAESKFSELKKVGIPDGISNIGLSKALVKMEGNNVCVSNTNGESVQIYTLDGQLVYSNKGEKDVRATLTQRGAYIVKVGSKSVKLVF</sequence>
<organism evidence="2 3">
    <name type="scientific">Prevotella nigrescens CC14M</name>
    <dbReference type="NCBI Taxonomy" id="1073366"/>
    <lineage>
        <taxon>Bacteria</taxon>
        <taxon>Pseudomonadati</taxon>
        <taxon>Bacteroidota</taxon>
        <taxon>Bacteroidia</taxon>
        <taxon>Bacteroidales</taxon>
        <taxon>Prevotellaceae</taxon>
        <taxon>Prevotella</taxon>
    </lineage>
</organism>
<dbReference type="InterPro" id="IPR013783">
    <property type="entry name" value="Ig-like_fold"/>
</dbReference>
<dbReference type="SUPFAM" id="SSF49265">
    <property type="entry name" value="Fibronectin type III"/>
    <property type="match status" value="1"/>
</dbReference>
<gene>
    <name evidence="2" type="ORF">HMPREF1173_01032</name>
</gene>
<dbReference type="AlphaFoldDB" id="V8CNT0"/>
<protein>
    <recommendedName>
        <fullName evidence="1">Fibronectin type-III domain-containing protein</fullName>
    </recommendedName>
</protein>
<dbReference type="Proteomes" id="UP000018727">
    <property type="component" value="Unassembled WGS sequence"/>
</dbReference>
<evidence type="ECO:0000313" key="2">
    <source>
        <dbReference type="EMBL" id="ETD28989.1"/>
    </source>
</evidence>
<keyword evidence="3" id="KW-1185">Reference proteome</keyword>
<comment type="caution">
    <text evidence="2">The sequence shown here is derived from an EMBL/GenBank/DDBJ whole genome shotgun (WGS) entry which is preliminary data.</text>
</comment>
<evidence type="ECO:0000313" key="3">
    <source>
        <dbReference type="Proteomes" id="UP000018727"/>
    </source>
</evidence>
<name>V8CNT0_9BACT</name>
<dbReference type="HOGENOM" id="CLU_421424_0_0_10"/>
<feature type="domain" description="Fibronectin type-III" evidence="1">
    <location>
        <begin position="270"/>
        <end position="362"/>
    </location>
</feature>
<dbReference type="InterPro" id="IPR003961">
    <property type="entry name" value="FN3_dom"/>
</dbReference>
<dbReference type="InterPro" id="IPR036116">
    <property type="entry name" value="FN3_sf"/>
</dbReference>
<dbReference type="PATRIC" id="fig|1073366.3.peg.1084"/>
<accession>V8CNT0</accession>
<evidence type="ECO:0000259" key="1">
    <source>
        <dbReference type="PROSITE" id="PS50853"/>
    </source>
</evidence>
<dbReference type="Gene3D" id="2.60.40.10">
    <property type="entry name" value="Immunoglobulins"/>
    <property type="match status" value="1"/>
</dbReference>
<dbReference type="PROSITE" id="PS50853">
    <property type="entry name" value="FN3"/>
    <property type="match status" value="1"/>
</dbReference>